<keyword evidence="2" id="KW-0812">Transmembrane</keyword>
<gene>
    <name evidence="3" type="ORF">BRAFLDRAFT_67401</name>
</gene>
<dbReference type="EMBL" id="GG666451">
    <property type="protein sequence ID" value="EEN70024.1"/>
    <property type="molecule type" value="Genomic_DNA"/>
</dbReference>
<dbReference type="PANTHER" id="PTHR20003:SF8">
    <property type="entry name" value="PROLINE-RICH PROTEIN BSTNI SUBFAMILY 3"/>
    <property type="match status" value="1"/>
</dbReference>
<dbReference type="AlphaFoldDB" id="C3XQ03"/>
<sequence length="425" mass="47396">MPPNDTEAEIPEHVYIMDNDANSDHSMHYGTGVESPNPLYMSESNSIEHNDDNVVPEKDNNDIHENRHIPSTDPNKRDALNRNPTYETGCCPSDNDIYGTRITTQTTNNDDYGKNTIPPDDIEAEIPEHVYVMDNINDADLDHSMPHGTGVTNGSPNPLYMSECNSIERDADSVVPENDNNDIHENRHIPSPDPNSIPDALNRNPMYVPNAPQQARRQYNPTEHDADNVVPENDNNGIHGNGHIPSTDPNMRDALNRNPMYVPNAPKQARCHCTNGSIGFAVIITTLLVSLIIFGTGAWLFFNNNVREVQKPVLGPPYTNGHPAENTTYNGHPAENSTYTNGHPAEITTYTNGHPAEITTYTNGHPAENTTYIPDVKAGTKDRQEFGGFQELAQHWRFLIIKTHLHQEPRLTELSFYAISSFSGY</sequence>
<evidence type="ECO:0000256" key="1">
    <source>
        <dbReference type="SAM" id="MobiDB-lite"/>
    </source>
</evidence>
<feature type="region of interest" description="Disordered" evidence="1">
    <location>
        <begin position="177"/>
        <end position="208"/>
    </location>
</feature>
<dbReference type="InParanoid" id="C3XQ03"/>
<feature type="region of interest" description="Disordered" evidence="1">
    <location>
        <begin position="19"/>
        <end position="81"/>
    </location>
</feature>
<name>C3XQ03_BRAFL</name>
<keyword evidence="2" id="KW-0472">Membrane</keyword>
<organism evidence="3">
    <name type="scientific">Branchiostoma floridae</name>
    <name type="common">Florida lancelet</name>
    <name type="synonym">Amphioxus</name>
    <dbReference type="NCBI Taxonomy" id="7739"/>
    <lineage>
        <taxon>Eukaryota</taxon>
        <taxon>Metazoa</taxon>
        <taxon>Chordata</taxon>
        <taxon>Cephalochordata</taxon>
        <taxon>Leptocardii</taxon>
        <taxon>Amphioxiformes</taxon>
        <taxon>Branchiostomatidae</taxon>
        <taxon>Branchiostoma</taxon>
    </lineage>
</organism>
<feature type="compositionally biased region" description="Basic and acidic residues" evidence="1">
    <location>
        <begin position="46"/>
        <end position="80"/>
    </location>
</feature>
<evidence type="ECO:0000313" key="3">
    <source>
        <dbReference type="EMBL" id="EEN70024.1"/>
    </source>
</evidence>
<evidence type="ECO:0000256" key="2">
    <source>
        <dbReference type="SAM" id="Phobius"/>
    </source>
</evidence>
<feature type="transmembrane region" description="Helical" evidence="2">
    <location>
        <begin position="278"/>
        <end position="302"/>
    </location>
</feature>
<feature type="compositionally biased region" description="Basic and acidic residues" evidence="1">
    <location>
        <begin position="181"/>
        <end position="190"/>
    </location>
</feature>
<proteinExistence type="predicted"/>
<keyword evidence="2" id="KW-1133">Transmembrane helix</keyword>
<dbReference type="PANTHER" id="PTHR20003">
    <property type="entry name" value="GLYCOPROTEIN-RELATED"/>
    <property type="match status" value="1"/>
</dbReference>
<protein>
    <submittedName>
        <fullName evidence="3">Uncharacterized protein</fullName>
    </submittedName>
</protein>
<accession>C3XQ03</accession>
<reference evidence="3" key="1">
    <citation type="journal article" date="2008" name="Nature">
        <title>The amphioxus genome and the evolution of the chordate karyotype.</title>
        <authorList>
            <consortium name="US DOE Joint Genome Institute (JGI-PGF)"/>
            <person name="Putnam N.H."/>
            <person name="Butts T."/>
            <person name="Ferrier D.E.K."/>
            <person name="Furlong R.F."/>
            <person name="Hellsten U."/>
            <person name="Kawashima T."/>
            <person name="Robinson-Rechavi M."/>
            <person name="Shoguchi E."/>
            <person name="Terry A."/>
            <person name="Yu J.-K."/>
            <person name="Benito-Gutierrez E.L."/>
            <person name="Dubchak I."/>
            <person name="Garcia-Fernandez J."/>
            <person name="Gibson-Brown J.J."/>
            <person name="Grigoriev I.V."/>
            <person name="Horton A.C."/>
            <person name="de Jong P.J."/>
            <person name="Jurka J."/>
            <person name="Kapitonov V.V."/>
            <person name="Kohara Y."/>
            <person name="Kuroki Y."/>
            <person name="Lindquist E."/>
            <person name="Lucas S."/>
            <person name="Osoegawa K."/>
            <person name="Pennacchio L.A."/>
            <person name="Salamov A.A."/>
            <person name="Satou Y."/>
            <person name="Sauka-Spengler T."/>
            <person name="Schmutz J."/>
            <person name="Shin-I T."/>
            <person name="Toyoda A."/>
            <person name="Bronner-Fraser M."/>
            <person name="Fujiyama A."/>
            <person name="Holland L.Z."/>
            <person name="Holland P.W.H."/>
            <person name="Satoh N."/>
            <person name="Rokhsar D.S."/>
        </authorList>
    </citation>
    <scope>NUCLEOTIDE SEQUENCE [LARGE SCALE GENOMIC DNA]</scope>
    <source>
        <strain evidence="3">S238N-H82</strain>
        <tissue evidence="3">Testes</tissue>
    </source>
</reference>